<organism evidence="3 4">
    <name type="scientific">Trypanosoma equiperdum</name>
    <dbReference type="NCBI Taxonomy" id="5694"/>
    <lineage>
        <taxon>Eukaryota</taxon>
        <taxon>Discoba</taxon>
        <taxon>Euglenozoa</taxon>
        <taxon>Kinetoplastea</taxon>
        <taxon>Metakinetoplastina</taxon>
        <taxon>Trypanosomatida</taxon>
        <taxon>Trypanosomatidae</taxon>
        <taxon>Trypanosoma</taxon>
    </lineage>
</organism>
<dbReference type="VEuPathDB" id="TriTrypDB:TEOVI_000434300"/>
<dbReference type="Pfam" id="PF19031">
    <property type="entry name" value="Intu_longin_1"/>
    <property type="match status" value="1"/>
</dbReference>
<dbReference type="InterPro" id="IPR043987">
    <property type="entry name" value="CCZ1/INTU/HSP4_longin_1"/>
</dbReference>
<proteinExistence type="predicted"/>
<feature type="region of interest" description="Disordered" evidence="1">
    <location>
        <begin position="422"/>
        <end position="444"/>
    </location>
</feature>
<gene>
    <name evidence="3" type="ORF">TEOVI_000434300</name>
</gene>
<evidence type="ECO:0000256" key="1">
    <source>
        <dbReference type="SAM" id="MobiDB-lite"/>
    </source>
</evidence>
<dbReference type="EMBL" id="CZPT02001910">
    <property type="protein sequence ID" value="SCU72765.1"/>
    <property type="molecule type" value="Genomic_DNA"/>
</dbReference>
<feature type="domain" description="CCZ1/INTU/HSP4 first Longin" evidence="2">
    <location>
        <begin position="29"/>
        <end position="110"/>
    </location>
</feature>
<reference evidence="3" key="1">
    <citation type="submission" date="2016-09" db="EMBL/GenBank/DDBJ databases">
        <authorList>
            <person name="Hebert L."/>
            <person name="Moumen B."/>
        </authorList>
    </citation>
    <scope>NUCLEOTIDE SEQUENCE [LARGE SCALE GENOMIC DNA]</scope>
    <source>
        <strain evidence="3">OVI</strain>
    </source>
</reference>
<dbReference type="Proteomes" id="UP000195570">
    <property type="component" value="Unassembled WGS sequence"/>
</dbReference>
<feature type="compositionally biased region" description="Polar residues" evidence="1">
    <location>
        <begin position="432"/>
        <end position="444"/>
    </location>
</feature>
<accession>A0A1G4IKA5</accession>
<keyword evidence="4" id="KW-1185">Reference proteome</keyword>
<comment type="caution">
    <text evidence="3">The sequence shown here is derived from an EMBL/GenBank/DDBJ whole genome shotgun (WGS) entry which is preliminary data.</text>
</comment>
<evidence type="ECO:0000259" key="2">
    <source>
        <dbReference type="Pfam" id="PF19031"/>
    </source>
</evidence>
<protein>
    <recommendedName>
        <fullName evidence="2">CCZ1/INTU/HSP4 first Longin domain-containing protein</fullName>
    </recommendedName>
</protein>
<dbReference type="RefSeq" id="XP_067083225.1">
    <property type="nucleotide sequence ID" value="XM_067227124.1"/>
</dbReference>
<dbReference type="GO" id="GO:0016192">
    <property type="term" value="P:vesicle-mediated transport"/>
    <property type="evidence" value="ECO:0007669"/>
    <property type="project" value="InterPro"/>
</dbReference>
<name>A0A1G4IKA5_TRYEQ</name>
<evidence type="ECO:0000313" key="3">
    <source>
        <dbReference type="EMBL" id="SCU72765.1"/>
    </source>
</evidence>
<sequence length="597" mass="64991">MHLLGDIVASNSLSSNASKDNEPCLITLCIYCPTLSGGKEERAIDNVIFFYPARTHPDQQMNQVGFCIGMTCLMERFIPLSSRAKSPVEEIRLSHSIITLCNPFADLWIAVETTPAYNASVVLPLVHLGFDAFVLRYGMGSVSALVNNPREVASGEDCGVARAALRTHFEKFATLLQTSVLVVDPDANHHTVPKSGDLQPPSQAESRRSSLSSSIISIDAMGSSRSTLHNVQRWKRHLMTLAATGGLLTFPAVMRATPSDVQFMCHSIVLRHLSFLSSSIKRRHTSCWGKECHGIPNHTDSEPAVEGAEERLLWTSCRYAVFIGKTLKVVVSNAPQDMISQLICLFLMDPELPSFTIFVGEVPFYCCVYRAESLLTVVVCDEGLYDTMYTPLLSACKKLTDCVADCLSSGVCAPSRAPGSNDGGDAHRVKGHQNTLSPAAGHSSSNATPCFVDPLSGAGKLPNTKSTFQFTVWCDGVLVGSSLQDYFRSVQFSLSAPMRKFIKCVRAERRGSHDFGEHRAIECAGARTSADTNGVTSDTSITLRGANELWVLLPSYTWLCVTRARNHVGGVVFYNAPPLSSCFKAVEAIYENVSVTL</sequence>
<evidence type="ECO:0000313" key="4">
    <source>
        <dbReference type="Proteomes" id="UP000195570"/>
    </source>
</evidence>
<dbReference type="GeneID" id="92378283"/>
<dbReference type="AlphaFoldDB" id="A0A1G4IKA5"/>